<feature type="region of interest" description="Disordered" evidence="1">
    <location>
        <begin position="44"/>
        <end position="67"/>
    </location>
</feature>
<evidence type="ECO:0000313" key="3">
    <source>
        <dbReference type="Proteomes" id="UP000559256"/>
    </source>
</evidence>
<dbReference type="EMBL" id="JAACJM010000204">
    <property type="protein sequence ID" value="KAF5337852.1"/>
    <property type="molecule type" value="Genomic_DNA"/>
</dbReference>
<dbReference type="AlphaFoldDB" id="A0A8H5CC70"/>
<dbReference type="Proteomes" id="UP000559256">
    <property type="component" value="Unassembled WGS sequence"/>
</dbReference>
<comment type="caution">
    <text evidence="2">The sequence shown here is derived from an EMBL/GenBank/DDBJ whole genome shotgun (WGS) entry which is preliminary data.</text>
</comment>
<sequence length="67" mass="7208">MKDGKPVTSLPTLTGRRVSEKLSSPGLLYVTGLNCQGDILWTRLPLDTSSPAPSTSTTPRSRPHPHP</sequence>
<protein>
    <submittedName>
        <fullName evidence="2">Uncharacterized protein</fullName>
    </submittedName>
</protein>
<evidence type="ECO:0000256" key="1">
    <source>
        <dbReference type="SAM" id="MobiDB-lite"/>
    </source>
</evidence>
<proteinExistence type="predicted"/>
<feature type="compositionally biased region" description="Low complexity" evidence="1">
    <location>
        <begin position="48"/>
        <end position="60"/>
    </location>
</feature>
<evidence type="ECO:0000313" key="2">
    <source>
        <dbReference type="EMBL" id="KAF5337852.1"/>
    </source>
</evidence>
<organism evidence="2 3">
    <name type="scientific">Tetrapyrgos nigripes</name>
    <dbReference type="NCBI Taxonomy" id="182062"/>
    <lineage>
        <taxon>Eukaryota</taxon>
        <taxon>Fungi</taxon>
        <taxon>Dikarya</taxon>
        <taxon>Basidiomycota</taxon>
        <taxon>Agaricomycotina</taxon>
        <taxon>Agaricomycetes</taxon>
        <taxon>Agaricomycetidae</taxon>
        <taxon>Agaricales</taxon>
        <taxon>Marasmiineae</taxon>
        <taxon>Marasmiaceae</taxon>
        <taxon>Tetrapyrgos</taxon>
    </lineage>
</organism>
<keyword evidence="3" id="KW-1185">Reference proteome</keyword>
<accession>A0A8H5CC70</accession>
<gene>
    <name evidence="2" type="ORF">D9758_016159</name>
</gene>
<reference evidence="2 3" key="1">
    <citation type="journal article" date="2020" name="ISME J.">
        <title>Uncovering the hidden diversity of litter-decomposition mechanisms in mushroom-forming fungi.</title>
        <authorList>
            <person name="Floudas D."/>
            <person name="Bentzer J."/>
            <person name="Ahren D."/>
            <person name="Johansson T."/>
            <person name="Persson P."/>
            <person name="Tunlid A."/>
        </authorList>
    </citation>
    <scope>NUCLEOTIDE SEQUENCE [LARGE SCALE GENOMIC DNA]</scope>
    <source>
        <strain evidence="2 3">CBS 291.85</strain>
    </source>
</reference>
<name>A0A8H5CC70_9AGAR</name>